<dbReference type="AlphaFoldDB" id="W1NBQ2"/>
<dbReference type="EMBL" id="AVBC01000014">
    <property type="protein sequence ID" value="ERL52903.1"/>
    <property type="molecule type" value="Genomic_DNA"/>
</dbReference>
<evidence type="ECO:0000313" key="2">
    <source>
        <dbReference type="EMBL" id="ERL52903.1"/>
    </source>
</evidence>
<dbReference type="InterPro" id="IPR000914">
    <property type="entry name" value="SBP_5_dom"/>
</dbReference>
<dbReference type="GO" id="GO:0043190">
    <property type="term" value="C:ATP-binding cassette (ABC) transporter complex"/>
    <property type="evidence" value="ECO:0007669"/>
    <property type="project" value="InterPro"/>
</dbReference>
<comment type="caution">
    <text evidence="2">The sequence shown here is derived from an EMBL/GenBank/DDBJ whole genome shotgun (WGS) entry which is preliminary data.</text>
</comment>
<dbReference type="OrthoDB" id="9801912at2"/>
<accession>W1NBQ2</accession>
<dbReference type="PIRSF" id="PIRSF002741">
    <property type="entry name" value="MppA"/>
    <property type="match status" value="1"/>
</dbReference>
<dbReference type="RefSeq" id="WP_021817530.1">
    <property type="nucleotide sequence ID" value="NZ_AVBC01000014.1"/>
</dbReference>
<dbReference type="PATRIC" id="fig|1178482.3.peg.584"/>
<gene>
    <name evidence="2" type="ORF">BJB45_16620</name>
</gene>
<dbReference type="SUPFAM" id="SSF53850">
    <property type="entry name" value="Periplasmic binding protein-like II"/>
    <property type="match status" value="1"/>
</dbReference>
<evidence type="ECO:0000313" key="3">
    <source>
        <dbReference type="Proteomes" id="UP000019113"/>
    </source>
</evidence>
<keyword evidence="3" id="KW-1185">Reference proteome</keyword>
<dbReference type="GO" id="GO:1904680">
    <property type="term" value="F:peptide transmembrane transporter activity"/>
    <property type="evidence" value="ECO:0007669"/>
    <property type="project" value="TreeGrafter"/>
</dbReference>
<dbReference type="STRING" id="1178482.AR456_10080"/>
<name>W1NBQ2_9GAMM</name>
<evidence type="ECO:0000259" key="1">
    <source>
        <dbReference type="Pfam" id="PF00496"/>
    </source>
</evidence>
<dbReference type="CDD" id="cd08490">
    <property type="entry name" value="PBP2_NikA_DppA_OppA_like_3"/>
    <property type="match status" value="1"/>
</dbReference>
<dbReference type="InterPro" id="IPR030678">
    <property type="entry name" value="Peptide/Ni-bd"/>
</dbReference>
<dbReference type="Gene3D" id="3.40.190.10">
    <property type="entry name" value="Periplasmic binding protein-like II"/>
    <property type="match status" value="1"/>
</dbReference>
<reference evidence="2 3" key="1">
    <citation type="submission" date="2013-08" db="EMBL/GenBank/DDBJ databases">
        <title>draft genome of Halomonas huanghegensis, strain BJGMM-B45T.</title>
        <authorList>
            <person name="Miao C."/>
            <person name="Wan Y."/>
            <person name="Jin W."/>
        </authorList>
    </citation>
    <scope>NUCLEOTIDE SEQUENCE [LARGE SCALE GENOMIC DNA]</scope>
    <source>
        <strain evidence="2 3">BJGMM-B45</strain>
    </source>
</reference>
<dbReference type="GO" id="GO:0015833">
    <property type="term" value="P:peptide transport"/>
    <property type="evidence" value="ECO:0007669"/>
    <property type="project" value="TreeGrafter"/>
</dbReference>
<protein>
    <recommendedName>
        <fullName evidence="1">Solute-binding protein family 5 domain-containing protein</fullName>
    </recommendedName>
</protein>
<feature type="domain" description="Solute-binding protein family 5" evidence="1">
    <location>
        <begin position="67"/>
        <end position="423"/>
    </location>
</feature>
<dbReference type="PANTHER" id="PTHR30290:SF83">
    <property type="entry name" value="ABC TRANSPORTER SUBSTRATE-BINDING PROTEIN"/>
    <property type="match status" value="1"/>
</dbReference>
<dbReference type="InterPro" id="IPR039424">
    <property type="entry name" value="SBP_5"/>
</dbReference>
<dbReference type="Proteomes" id="UP000019113">
    <property type="component" value="Unassembled WGS sequence"/>
</dbReference>
<dbReference type="Pfam" id="PF00496">
    <property type="entry name" value="SBP_bac_5"/>
    <property type="match status" value="1"/>
</dbReference>
<dbReference type="GO" id="GO:0030288">
    <property type="term" value="C:outer membrane-bounded periplasmic space"/>
    <property type="evidence" value="ECO:0007669"/>
    <property type="project" value="UniProtKB-ARBA"/>
</dbReference>
<sequence length="509" mass="55015">MNTTRRGFAAGLLCYALFQPMVGFAEERLDVVAPWEINSIDPVQAGHIFGRMQVAETLLDTDLKGNLVPGLATQWSAADDGLSWQFTLREGVHFHDNSEMTVEAVAQSLNRTLNNPGVLSQAEIESIEAVDGGVRISLAAPYSALPALMTHYSTQILAPAAYGEDGKVQELIATGPFRIVSLQTPQRLEAERFDDYWGEAPEIPAVSYLAAPRGETRALMAQSGDADIAFTLDAASQARLRMTPSVELFAEPIPRTVTVKLNAAREGFDSVEERRALSLAINRQGIARGVMRVEDAATDQLMPAGLGAWHLDGLGQPEQDLEEARNLLASQGWAPGEDGILQLDGKPFSVTLTTFADRPELPVIATALQEQWSQLGVDVSVNVGNSSEIPSSHQDGSLDMGLLARNFGLVPDPLATIRQDFGPEGGDWGAMNWNSSELEGIVSELVNATDESRKASLAHDAAEILHDQLPVIAVASYVQTAAVNARLNGFAIDPFERSYRLSELSWEAE</sequence>
<proteinExistence type="predicted"/>
<organism evidence="2 3">
    <name type="scientific">Halomonas huangheensis</name>
    <dbReference type="NCBI Taxonomy" id="1178482"/>
    <lineage>
        <taxon>Bacteria</taxon>
        <taxon>Pseudomonadati</taxon>
        <taxon>Pseudomonadota</taxon>
        <taxon>Gammaproteobacteria</taxon>
        <taxon>Oceanospirillales</taxon>
        <taxon>Halomonadaceae</taxon>
        <taxon>Halomonas</taxon>
    </lineage>
</organism>
<dbReference type="eggNOG" id="COG0747">
    <property type="taxonomic scope" value="Bacteria"/>
</dbReference>
<dbReference type="PANTHER" id="PTHR30290">
    <property type="entry name" value="PERIPLASMIC BINDING COMPONENT OF ABC TRANSPORTER"/>
    <property type="match status" value="1"/>
</dbReference>
<dbReference type="KEGG" id="hhu:AR456_10080"/>
<dbReference type="Gene3D" id="3.10.105.10">
    <property type="entry name" value="Dipeptide-binding Protein, Domain 3"/>
    <property type="match status" value="1"/>
</dbReference>